<organism evidence="1 2">
    <name type="scientific">Falsiruegeria litorea</name>
    <dbReference type="NCBI Taxonomy" id="1280831"/>
    <lineage>
        <taxon>Bacteria</taxon>
        <taxon>Pseudomonadati</taxon>
        <taxon>Pseudomonadota</taxon>
        <taxon>Alphaproteobacteria</taxon>
        <taxon>Rhodobacterales</taxon>
        <taxon>Roseobacteraceae</taxon>
        <taxon>Falsiruegeria</taxon>
    </lineage>
</organism>
<keyword evidence="2" id="KW-1185">Reference proteome</keyword>
<dbReference type="Proteomes" id="UP000763802">
    <property type="component" value="Unassembled WGS sequence"/>
</dbReference>
<protein>
    <submittedName>
        <fullName evidence="1">Uncharacterized protein</fullName>
    </submittedName>
</protein>
<reference evidence="1 2" key="1">
    <citation type="submission" date="2021-05" db="EMBL/GenBank/DDBJ databases">
        <title>Draft genomes of marine bacteria isolated from model chitin particles.</title>
        <authorList>
            <person name="Datta M.S."/>
            <person name="Schwartzman J.A."/>
            <person name="Cordero O."/>
        </authorList>
    </citation>
    <scope>NUCLEOTIDE SEQUENCE [LARGE SCALE GENOMIC DNA]</scope>
    <source>
        <strain evidence="1 2">4E07</strain>
    </source>
</reference>
<comment type="caution">
    <text evidence="1">The sequence shown here is derived from an EMBL/GenBank/DDBJ whole genome shotgun (WGS) entry which is preliminary data.</text>
</comment>
<dbReference type="EMBL" id="JAHHDY010000004">
    <property type="protein sequence ID" value="MBT3139985.1"/>
    <property type="molecule type" value="Genomic_DNA"/>
</dbReference>
<evidence type="ECO:0000313" key="2">
    <source>
        <dbReference type="Proteomes" id="UP000763802"/>
    </source>
</evidence>
<sequence>MKVEQRARVDECRVTGASSEYGVYVDGGDVFKLDISDLKWTGRYALWLTDDATAHMVGTMPLGAGRVDSDDCYTARVDPGCHVNCQGMIIPKPDTNRVSHHFLLSREDANGPWGTLTCVGCMIEDVTTLALAVNLHEQVTLFGCYDFDGNPLPNRIVPGSWTPVLKFAGDEDATLTINDATYSLVDPDLVRVTGDITILDKDANGTPGSTAALSITGLPYGDSAEYSIGWGAIISGGVSVPDEFMARLTGGDTIYLSYQGAAGTEKIEASNVADGTRIAFQITYRRG</sequence>
<evidence type="ECO:0000313" key="1">
    <source>
        <dbReference type="EMBL" id="MBT3139985.1"/>
    </source>
</evidence>
<accession>A0ABS5WLI3</accession>
<gene>
    <name evidence="1" type="ORF">KL867_02885</name>
</gene>
<name>A0ABS5WLI3_9RHOB</name>
<proteinExistence type="predicted"/>